<dbReference type="AlphaFoldDB" id="A0A9X3YNK3"/>
<feature type="transmembrane region" description="Helical" evidence="2">
    <location>
        <begin position="51"/>
        <end position="68"/>
    </location>
</feature>
<name>A0A9X3YNK3_9GAMM</name>
<proteinExistence type="predicted"/>
<keyword evidence="4" id="KW-1185">Reference proteome</keyword>
<feature type="compositionally biased region" description="Low complexity" evidence="1">
    <location>
        <begin position="114"/>
        <end position="124"/>
    </location>
</feature>
<evidence type="ECO:0000313" key="4">
    <source>
        <dbReference type="Proteomes" id="UP001139971"/>
    </source>
</evidence>
<evidence type="ECO:0000256" key="1">
    <source>
        <dbReference type="SAM" id="MobiDB-lite"/>
    </source>
</evidence>
<protein>
    <submittedName>
        <fullName evidence="3">Uncharacterized protein</fullName>
    </submittedName>
</protein>
<keyword evidence="2" id="KW-0472">Membrane</keyword>
<evidence type="ECO:0000313" key="3">
    <source>
        <dbReference type="EMBL" id="MDC8015592.1"/>
    </source>
</evidence>
<keyword evidence="2" id="KW-1133">Transmembrane helix</keyword>
<dbReference type="RefSeq" id="WP_263545221.1">
    <property type="nucleotide sequence ID" value="NZ_JAOVZO020000020.1"/>
</dbReference>
<feature type="region of interest" description="Disordered" evidence="1">
    <location>
        <begin position="1"/>
        <end position="22"/>
    </location>
</feature>
<comment type="caution">
    <text evidence="3">The sequence shown here is derived from an EMBL/GenBank/DDBJ whole genome shotgun (WGS) entry which is preliminary data.</text>
</comment>
<sequence>MSSNSTASAAARHADPHHADPAVAAGRVLPARRQLLHEIRWRPPEIDRRRMRIALAIALVAQIVLMLLTREWMRPPAFGDRHASGVVQVRLIELPPPPDVAETAVHELPPLAVTAPPAGTARNAPAPPRPERAARPVAPPAPGEGAEAVVETPAAPTLYNADGSLKIAPRLALPAPPRDPIERGKLAARELSQRGHNVVRCKPTRFARAYSPDESAGAEFARKYGAYVGLYNAHTAKETADRAMEAVENCDAE</sequence>
<reference evidence="3" key="1">
    <citation type="submission" date="2023-02" db="EMBL/GenBank/DDBJ databases">
        <title>Tahibacter soli sp. nov. isolated from soil.</title>
        <authorList>
            <person name="Baek J.H."/>
            <person name="Lee J.K."/>
            <person name="Choi D.G."/>
            <person name="Jeon C.O."/>
        </authorList>
    </citation>
    <scope>NUCLEOTIDE SEQUENCE</scope>
    <source>
        <strain evidence="3">BL</strain>
    </source>
</reference>
<accession>A0A9X3YNK3</accession>
<dbReference type="Proteomes" id="UP001139971">
    <property type="component" value="Unassembled WGS sequence"/>
</dbReference>
<gene>
    <name evidence="3" type="ORF">OD750_023955</name>
</gene>
<keyword evidence="2" id="KW-0812">Transmembrane</keyword>
<evidence type="ECO:0000256" key="2">
    <source>
        <dbReference type="SAM" id="Phobius"/>
    </source>
</evidence>
<feature type="region of interest" description="Disordered" evidence="1">
    <location>
        <begin position="113"/>
        <end position="145"/>
    </location>
</feature>
<dbReference type="EMBL" id="JAOVZO020000020">
    <property type="protein sequence ID" value="MDC8015592.1"/>
    <property type="molecule type" value="Genomic_DNA"/>
</dbReference>
<organism evidence="3 4">
    <name type="scientific">Tahibacter soli</name>
    <dbReference type="NCBI Taxonomy" id="2983605"/>
    <lineage>
        <taxon>Bacteria</taxon>
        <taxon>Pseudomonadati</taxon>
        <taxon>Pseudomonadota</taxon>
        <taxon>Gammaproteobacteria</taxon>
        <taxon>Lysobacterales</taxon>
        <taxon>Rhodanobacteraceae</taxon>
        <taxon>Tahibacter</taxon>
    </lineage>
</organism>